<gene>
    <name evidence="2" type="ORF">SSLN_LOCUS16570</name>
</gene>
<name>A0A183TJC2_SCHSO</name>
<keyword evidence="1" id="KW-1133">Transmembrane helix</keyword>
<reference evidence="4" key="1">
    <citation type="submission" date="2016-06" db="UniProtKB">
        <authorList>
            <consortium name="WormBaseParasite"/>
        </authorList>
    </citation>
    <scope>IDENTIFICATION</scope>
</reference>
<accession>A0A183TJC2</accession>
<dbReference type="OrthoDB" id="6273180at2759"/>
<evidence type="ECO:0000313" key="4">
    <source>
        <dbReference type="WBParaSite" id="SSLN_0001720301-mRNA-1"/>
    </source>
</evidence>
<sequence length="341" mass="38697">MDKAYWQCPHAALKKDALFNLSVIINFCSMGLNLGLLVLLILLKGKARMFLHNFRAMGCAIVVHVFIRICDRVIPSQLFPTDPFVAATLCYVWKSHYLSLVTYTFVVIILYFTVGNRAIQVVCRYQYSYSTSVIADLVHLFWMALLSTIFMVPQALIVQWDGKRCNCVDEGLKYEILVSLYTGNFVRFGLTAIIGTIILGISCYKIIFWVRNTPSEQLSDTWNLLTLPGTTKEQMDSFSQPQGWMTATLCTVPLSVNVILISIYETGYNFICALGFCTVVIDSPTIKIDRLLADIQLIVLPITIFLYIPALRELAMRVYRRLISLGMKLCMRGWRADDNGN</sequence>
<reference evidence="2 3" key="2">
    <citation type="submission" date="2018-11" db="EMBL/GenBank/DDBJ databases">
        <authorList>
            <consortium name="Pathogen Informatics"/>
        </authorList>
    </citation>
    <scope>NUCLEOTIDE SEQUENCE [LARGE SCALE GENOMIC DNA]</scope>
    <source>
        <strain evidence="2 3">NST_G2</strain>
    </source>
</reference>
<feature type="transmembrane region" description="Helical" evidence="1">
    <location>
        <begin position="291"/>
        <end position="311"/>
    </location>
</feature>
<feature type="transmembrane region" description="Helical" evidence="1">
    <location>
        <begin position="133"/>
        <end position="152"/>
    </location>
</feature>
<dbReference type="Proteomes" id="UP000275846">
    <property type="component" value="Unassembled WGS sequence"/>
</dbReference>
<feature type="transmembrane region" description="Helical" evidence="1">
    <location>
        <begin position="23"/>
        <end position="42"/>
    </location>
</feature>
<feature type="transmembrane region" description="Helical" evidence="1">
    <location>
        <begin position="95"/>
        <end position="112"/>
    </location>
</feature>
<dbReference type="WBParaSite" id="SSLN_0001720301-mRNA-1">
    <property type="protein sequence ID" value="SSLN_0001720301-mRNA-1"/>
    <property type="gene ID" value="SSLN_0001720301"/>
</dbReference>
<dbReference type="EMBL" id="UYSU01041252">
    <property type="protein sequence ID" value="VDM02956.1"/>
    <property type="molecule type" value="Genomic_DNA"/>
</dbReference>
<keyword evidence="1" id="KW-0812">Transmembrane</keyword>
<evidence type="ECO:0000256" key="1">
    <source>
        <dbReference type="SAM" id="Phobius"/>
    </source>
</evidence>
<dbReference type="STRING" id="70667.A0A183TJC2"/>
<feature type="transmembrane region" description="Helical" evidence="1">
    <location>
        <begin position="185"/>
        <end position="207"/>
    </location>
</feature>
<dbReference type="AlphaFoldDB" id="A0A183TJC2"/>
<protein>
    <submittedName>
        <fullName evidence="4">G_PROTEIN_RECEP_F1_2 domain-containing protein</fullName>
    </submittedName>
</protein>
<organism evidence="4">
    <name type="scientific">Schistocephalus solidus</name>
    <name type="common">Tapeworm</name>
    <dbReference type="NCBI Taxonomy" id="70667"/>
    <lineage>
        <taxon>Eukaryota</taxon>
        <taxon>Metazoa</taxon>
        <taxon>Spiralia</taxon>
        <taxon>Lophotrochozoa</taxon>
        <taxon>Platyhelminthes</taxon>
        <taxon>Cestoda</taxon>
        <taxon>Eucestoda</taxon>
        <taxon>Diphyllobothriidea</taxon>
        <taxon>Diphyllobothriidae</taxon>
        <taxon>Schistocephalus</taxon>
    </lineage>
</organism>
<evidence type="ECO:0000313" key="2">
    <source>
        <dbReference type="EMBL" id="VDM02956.1"/>
    </source>
</evidence>
<proteinExistence type="predicted"/>
<keyword evidence="3" id="KW-1185">Reference proteome</keyword>
<evidence type="ECO:0000313" key="3">
    <source>
        <dbReference type="Proteomes" id="UP000275846"/>
    </source>
</evidence>
<keyword evidence="1" id="KW-0472">Membrane</keyword>